<dbReference type="Proteomes" id="UP001139701">
    <property type="component" value="Unassembled WGS sequence"/>
</dbReference>
<dbReference type="InterPro" id="IPR036568">
    <property type="entry name" value="GGCT-like_sf"/>
</dbReference>
<dbReference type="InterPro" id="IPR013024">
    <property type="entry name" value="GGCT-like"/>
</dbReference>
<reference evidence="2" key="1">
    <citation type="submission" date="2022-02" db="EMBL/GenBank/DDBJ databases">
        <title>Acinetobacter A3.8 sp. nov., isolated from Sediment (Zhairuo Island).</title>
        <authorList>
            <person name="Zheng K."/>
        </authorList>
    </citation>
    <scope>NUCLEOTIDE SEQUENCE</scope>
    <source>
        <strain evidence="2">A3.8</strain>
    </source>
</reference>
<accession>A0A9X2B5E3</accession>
<comment type="caution">
    <text evidence="2">The sequence shown here is derived from an EMBL/GenBank/DDBJ whole genome shotgun (WGS) entry which is preliminary data.</text>
</comment>
<organism evidence="2 3">
    <name type="scientific">Acinetobacter sedimenti</name>
    <dbReference type="NCBI Taxonomy" id="2919922"/>
    <lineage>
        <taxon>Bacteria</taxon>
        <taxon>Pseudomonadati</taxon>
        <taxon>Pseudomonadota</taxon>
        <taxon>Gammaproteobacteria</taxon>
        <taxon>Moraxellales</taxon>
        <taxon>Moraxellaceae</taxon>
        <taxon>Acinetobacter</taxon>
    </lineage>
</organism>
<dbReference type="SUPFAM" id="SSF110857">
    <property type="entry name" value="Gamma-glutamyl cyclotransferase-like"/>
    <property type="match status" value="1"/>
</dbReference>
<dbReference type="Gene3D" id="3.10.490.10">
    <property type="entry name" value="Gamma-glutamyl cyclotransferase-like"/>
    <property type="match status" value="1"/>
</dbReference>
<evidence type="ECO:0000259" key="1">
    <source>
        <dbReference type="Pfam" id="PF06094"/>
    </source>
</evidence>
<sequence>MNTLFVYGTLRPNQANEHILAPLNGGWQKGYVHGVVHTLDWGPDIGLPAIVLDSNADQVEGLFFIHDQLDVHLQMLDEFEGLQYERVEVQGFDDNGQPIDAWVYIMKNLHD</sequence>
<proteinExistence type="predicted"/>
<dbReference type="AlphaFoldDB" id="A0A9X2B5E3"/>
<dbReference type="Pfam" id="PF06094">
    <property type="entry name" value="GGACT"/>
    <property type="match status" value="1"/>
</dbReference>
<evidence type="ECO:0000313" key="2">
    <source>
        <dbReference type="EMBL" id="MCJ8145448.1"/>
    </source>
</evidence>
<protein>
    <submittedName>
        <fullName evidence="2">Gamma-glutamylcyclotransferase</fullName>
    </submittedName>
</protein>
<feature type="domain" description="Gamma-glutamylcyclotransferase AIG2-like" evidence="1">
    <location>
        <begin position="4"/>
        <end position="108"/>
    </location>
</feature>
<dbReference type="CDD" id="cd06661">
    <property type="entry name" value="GGCT_like"/>
    <property type="match status" value="1"/>
</dbReference>
<dbReference type="InterPro" id="IPR009288">
    <property type="entry name" value="AIG2-like_dom"/>
</dbReference>
<name>A0A9X2B5E3_9GAMM</name>
<gene>
    <name evidence="2" type="ORF">MKI79_00685</name>
</gene>
<dbReference type="RefSeq" id="WP_241570110.1">
    <property type="nucleotide sequence ID" value="NZ_JAKUML010000001.1"/>
</dbReference>
<dbReference type="EMBL" id="JAKUML010000001">
    <property type="protein sequence ID" value="MCJ8145448.1"/>
    <property type="molecule type" value="Genomic_DNA"/>
</dbReference>
<evidence type="ECO:0000313" key="3">
    <source>
        <dbReference type="Proteomes" id="UP001139701"/>
    </source>
</evidence>
<keyword evidence="3" id="KW-1185">Reference proteome</keyword>